<feature type="domain" description="PI3K/PI4K catalytic" evidence="5">
    <location>
        <begin position="359"/>
        <end position="443"/>
    </location>
</feature>
<dbReference type="InterPro" id="IPR000403">
    <property type="entry name" value="PI3/4_kinase_cat_dom"/>
</dbReference>
<dbReference type="AlphaFoldDB" id="A0A0U5EUM3"/>
<name>A0A0U5EUM3_9BACT</name>
<keyword evidence="7" id="KW-1185">Reference proteome</keyword>
<dbReference type="InterPro" id="IPR044571">
    <property type="entry name" value="P4KG1-8"/>
</dbReference>
<keyword evidence="3" id="KW-0418">Kinase</keyword>
<evidence type="ECO:0000256" key="1">
    <source>
        <dbReference type="ARBA" id="ARBA00022679"/>
    </source>
</evidence>
<evidence type="ECO:0000259" key="5">
    <source>
        <dbReference type="Pfam" id="PF00454"/>
    </source>
</evidence>
<sequence length="516" mass="57773">MNEITPLHELRTLTQELQSLTLAVKSGTFNGREYEVITSKVGEHREKIEAICAKCIGRPQLSSDLRAYSTELHTVKTLLPPLKVTSDKVTNAIHMKIFAISSKLSEAQIINKMSLAFELSEAEIRELLPEDSSKGFFVDIAQVCVDLASKRLAQSKPLDFKEVSAIHDALFDPTIKKFSDKGIELNHHVQPHPAYVFASLHALLTSVEDFDSCDQIQEQVNKYLQEKPPVGTLDRFFAQTKPTQARLIGILKGKASEGDEPSIAFLKDLDEYQAKLKIFKDGLKGLPLVNARTMQEDSVNINQTFFLNVKGDSHWVFKPASENEKGGEIMQAECTASKLNYHGQFPIPLTVALVIKDWVGSAQMFVQDSQKIAQIETANIPVESDQLHKLAIFDLLFTNSDRNSANFLFQTSSHSASVVGIDHDSCLMFKEIKALKLEYLQIPALKQPLKPEMAVLFSKEAIATYKQIMAENDVPDLQLEWLDTVAEELNAALVAKTPLRDVIISLQSQYEERFLN</sequence>
<proteinExistence type="predicted"/>
<dbReference type="KEGG" id="pnl:PNK_2355"/>
<organism evidence="6 7">
    <name type="scientific">Candidatus Protochlamydia naegleriophila</name>
    <dbReference type="NCBI Taxonomy" id="389348"/>
    <lineage>
        <taxon>Bacteria</taxon>
        <taxon>Pseudomonadati</taxon>
        <taxon>Chlamydiota</taxon>
        <taxon>Chlamydiia</taxon>
        <taxon>Parachlamydiales</taxon>
        <taxon>Parachlamydiaceae</taxon>
        <taxon>Candidatus Protochlamydia</taxon>
    </lineage>
</organism>
<evidence type="ECO:0000256" key="3">
    <source>
        <dbReference type="ARBA" id="ARBA00022777"/>
    </source>
</evidence>
<evidence type="ECO:0000256" key="2">
    <source>
        <dbReference type="ARBA" id="ARBA00022741"/>
    </source>
</evidence>
<accession>A0A0U5EUM3</accession>
<evidence type="ECO:0000313" key="7">
    <source>
        <dbReference type="Proteomes" id="UP000069902"/>
    </source>
</evidence>
<dbReference type="PATRIC" id="fig|389348.3.peg.2638"/>
<keyword evidence="1" id="KW-0808">Transferase</keyword>
<reference evidence="7" key="1">
    <citation type="submission" date="2015-09" db="EMBL/GenBank/DDBJ databases">
        <authorList>
            <person name="Bertelli C."/>
        </authorList>
    </citation>
    <scope>NUCLEOTIDE SEQUENCE [LARGE SCALE GENOMIC DNA]</scope>
    <source>
        <strain evidence="7">KNic</strain>
    </source>
</reference>
<dbReference type="STRING" id="389348.PNK_2355"/>
<keyword evidence="4" id="KW-0067">ATP-binding</keyword>
<keyword evidence="2" id="KW-0547">Nucleotide-binding</keyword>
<dbReference type="Proteomes" id="UP000069902">
    <property type="component" value="Chromosome cPNK"/>
</dbReference>
<gene>
    <name evidence="6" type="ORF">PNK_2355</name>
</gene>
<dbReference type="InParanoid" id="A0A0U5EUM3"/>
<evidence type="ECO:0000313" key="6">
    <source>
        <dbReference type="EMBL" id="CUI17952.1"/>
    </source>
</evidence>
<protein>
    <recommendedName>
        <fullName evidence="5">PI3K/PI4K catalytic domain-containing protein</fullName>
    </recommendedName>
</protein>
<dbReference type="GO" id="GO:0016301">
    <property type="term" value="F:kinase activity"/>
    <property type="evidence" value="ECO:0007669"/>
    <property type="project" value="UniProtKB-KW"/>
</dbReference>
<dbReference type="PANTHER" id="PTHR45800:SF11">
    <property type="entry name" value="PHOSPHATIDYLINOSITOL 3-KINASE-RELATED PROTEIN KINASE"/>
    <property type="match status" value="1"/>
</dbReference>
<dbReference type="EMBL" id="LN879502">
    <property type="protein sequence ID" value="CUI17952.1"/>
    <property type="molecule type" value="Genomic_DNA"/>
</dbReference>
<evidence type="ECO:0000256" key="4">
    <source>
        <dbReference type="ARBA" id="ARBA00022840"/>
    </source>
</evidence>
<dbReference type="GO" id="GO:0005524">
    <property type="term" value="F:ATP binding"/>
    <property type="evidence" value="ECO:0007669"/>
    <property type="project" value="UniProtKB-KW"/>
</dbReference>
<dbReference type="RefSeq" id="WP_059062190.1">
    <property type="nucleotide sequence ID" value="NZ_LN879502.1"/>
</dbReference>
<dbReference type="PANTHER" id="PTHR45800">
    <property type="entry name" value="PHOSPHATIDYLINOSITOL 4-KINASE GAMMA"/>
    <property type="match status" value="1"/>
</dbReference>
<dbReference type="Pfam" id="PF00454">
    <property type="entry name" value="PI3_PI4_kinase"/>
    <property type="match status" value="1"/>
</dbReference>